<dbReference type="Pfam" id="PF08031">
    <property type="entry name" value="BBE"/>
    <property type="match status" value="1"/>
</dbReference>
<dbReference type="Gene3D" id="3.40.462.20">
    <property type="match status" value="1"/>
</dbReference>
<keyword evidence="1" id="KW-0285">Flavoprotein</keyword>
<evidence type="ECO:0000313" key="4">
    <source>
        <dbReference type="EMBL" id="KAJ8441148.1"/>
    </source>
</evidence>
<evidence type="ECO:0000256" key="1">
    <source>
        <dbReference type="ARBA" id="ARBA00022630"/>
    </source>
</evidence>
<keyword evidence="2" id="KW-0274">FAD</keyword>
<organism evidence="4 5">
    <name type="scientific">Carnegiea gigantea</name>
    <dbReference type="NCBI Taxonomy" id="171969"/>
    <lineage>
        <taxon>Eukaryota</taxon>
        <taxon>Viridiplantae</taxon>
        <taxon>Streptophyta</taxon>
        <taxon>Embryophyta</taxon>
        <taxon>Tracheophyta</taxon>
        <taxon>Spermatophyta</taxon>
        <taxon>Magnoliopsida</taxon>
        <taxon>eudicotyledons</taxon>
        <taxon>Gunneridae</taxon>
        <taxon>Pentapetalae</taxon>
        <taxon>Caryophyllales</taxon>
        <taxon>Cactineae</taxon>
        <taxon>Cactaceae</taxon>
        <taxon>Cactoideae</taxon>
        <taxon>Echinocereeae</taxon>
        <taxon>Carnegiea</taxon>
    </lineage>
</organism>
<accession>A0A9Q1QG36</accession>
<evidence type="ECO:0000256" key="2">
    <source>
        <dbReference type="ARBA" id="ARBA00022827"/>
    </source>
</evidence>
<sequence>MFNFRSNETAWVQSGATLVAPRTDPNLFIRVESKVIREGKKTVEVSFIALYLGRASDLVQLVNKEFPLLGLRHNDTQELSWLESSLFFYGLPANASHGILLQRNPPLGFNYEKHKSDYVKTPIPKVGLEALWKKMLELENITLQFNPYGGKMGKIPKTATPFPHREGTLFKIQYLALWNDDSQEFTDRNLRGMKEMYDFMAPYVSKNPREAFLNYRDIDIGTNANKSLAFALDYFKENVPRLLKVKAAVDPTNFFRNEQSIPVLSI</sequence>
<feature type="domain" description="Berberine/berberine-like" evidence="3">
    <location>
        <begin position="211"/>
        <end position="262"/>
    </location>
</feature>
<reference evidence="4" key="1">
    <citation type="submission" date="2022-04" db="EMBL/GenBank/DDBJ databases">
        <title>Carnegiea gigantea Genome sequencing and assembly v2.</title>
        <authorList>
            <person name="Copetti D."/>
            <person name="Sanderson M.J."/>
            <person name="Burquez A."/>
            <person name="Wojciechowski M.F."/>
        </authorList>
    </citation>
    <scope>NUCLEOTIDE SEQUENCE</scope>
    <source>
        <strain evidence="4">SGP5-SGP5p</strain>
        <tissue evidence="4">Aerial part</tissue>
    </source>
</reference>
<dbReference type="GO" id="GO:0050660">
    <property type="term" value="F:flavin adenine dinucleotide binding"/>
    <property type="evidence" value="ECO:0007669"/>
    <property type="project" value="InterPro"/>
</dbReference>
<keyword evidence="5" id="KW-1185">Reference proteome</keyword>
<gene>
    <name evidence="4" type="ORF">Cgig2_006977</name>
</gene>
<comment type="caution">
    <text evidence="4">The sequence shown here is derived from an EMBL/GenBank/DDBJ whole genome shotgun (WGS) entry which is preliminary data.</text>
</comment>
<dbReference type="Proteomes" id="UP001153076">
    <property type="component" value="Unassembled WGS sequence"/>
</dbReference>
<dbReference type="AlphaFoldDB" id="A0A9Q1QG36"/>
<evidence type="ECO:0000313" key="5">
    <source>
        <dbReference type="Proteomes" id="UP001153076"/>
    </source>
</evidence>
<dbReference type="PANTHER" id="PTHR32448">
    <property type="entry name" value="OS08G0158400 PROTEIN"/>
    <property type="match status" value="1"/>
</dbReference>
<evidence type="ECO:0000259" key="3">
    <source>
        <dbReference type="Pfam" id="PF08031"/>
    </source>
</evidence>
<proteinExistence type="predicted"/>
<protein>
    <recommendedName>
        <fullName evidence="3">Berberine/berberine-like domain-containing protein</fullName>
    </recommendedName>
</protein>
<dbReference type="GO" id="GO:0016491">
    <property type="term" value="F:oxidoreductase activity"/>
    <property type="evidence" value="ECO:0007669"/>
    <property type="project" value="InterPro"/>
</dbReference>
<dbReference type="InterPro" id="IPR012951">
    <property type="entry name" value="BBE"/>
</dbReference>
<dbReference type="EMBL" id="JAKOGI010000175">
    <property type="protein sequence ID" value="KAJ8441148.1"/>
    <property type="molecule type" value="Genomic_DNA"/>
</dbReference>
<name>A0A9Q1QG36_9CARY</name>
<dbReference type="OrthoDB" id="407275at2759"/>